<accession>A0A1L1PL67</accession>
<dbReference type="GO" id="GO:0030288">
    <property type="term" value="C:outer membrane-bounded periplasmic space"/>
    <property type="evidence" value="ECO:0007669"/>
    <property type="project" value="TreeGrafter"/>
</dbReference>
<dbReference type="GO" id="GO:0005576">
    <property type="term" value="C:extracellular region"/>
    <property type="evidence" value="ECO:0007669"/>
    <property type="project" value="TreeGrafter"/>
</dbReference>
<evidence type="ECO:0000259" key="5">
    <source>
        <dbReference type="SMART" id="SM00062"/>
    </source>
</evidence>
<evidence type="ECO:0000256" key="2">
    <source>
        <dbReference type="ARBA" id="ARBA00022448"/>
    </source>
</evidence>
<evidence type="ECO:0000313" key="7">
    <source>
        <dbReference type="Proteomes" id="UP000028878"/>
    </source>
</evidence>
<proteinExistence type="inferred from homology"/>
<reference evidence="7" key="1">
    <citation type="submission" date="2014-11" db="EMBL/GenBank/DDBJ databases">
        <title>Draft genome sequence of Hydrogenophaga intermedia S1.</title>
        <authorList>
            <person name="Gan H.M."/>
            <person name="Chew T.H."/>
            <person name="Stolz A."/>
        </authorList>
    </citation>
    <scope>NUCLEOTIDE SEQUENCE [LARGE SCALE GENOMIC DNA]</scope>
    <source>
        <strain evidence="7">S1</strain>
    </source>
</reference>
<dbReference type="CDD" id="cd13688">
    <property type="entry name" value="PBP2_GltI_DEBP"/>
    <property type="match status" value="1"/>
</dbReference>
<dbReference type="InterPro" id="IPR001638">
    <property type="entry name" value="Solute-binding_3/MltF_N"/>
</dbReference>
<dbReference type="RefSeq" id="WP_009519047.1">
    <property type="nucleotide sequence ID" value="NZ_CCAE010000045.1"/>
</dbReference>
<dbReference type="SMART" id="SM00062">
    <property type="entry name" value="PBPb"/>
    <property type="match status" value="1"/>
</dbReference>
<dbReference type="PANTHER" id="PTHR30085">
    <property type="entry name" value="AMINO ACID ABC TRANSPORTER PERMEASE"/>
    <property type="match status" value="1"/>
</dbReference>
<dbReference type="EMBL" id="CCAE010000045">
    <property type="protein sequence ID" value="CDN89514.1"/>
    <property type="molecule type" value="Genomic_DNA"/>
</dbReference>
<keyword evidence="7" id="KW-1185">Reference proteome</keyword>
<feature type="signal peptide" evidence="4">
    <location>
        <begin position="1"/>
        <end position="28"/>
    </location>
</feature>
<name>A0A1L1PL67_HYDIT</name>
<protein>
    <recommendedName>
        <fullName evidence="5">Solute-binding protein family 3/N-terminal domain-containing protein</fullName>
    </recommendedName>
</protein>
<organism evidence="6 7">
    <name type="scientific">Hydrogenophaga intermedia</name>
    <dbReference type="NCBI Taxonomy" id="65786"/>
    <lineage>
        <taxon>Bacteria</taxon>
        <taxon>Pseudomonadati</taxon>
        <taxon>Pseudomonadota</taxon>
        <taxon>Betaproteobacteria</taxon>
        <taxon>Burkholderiales</taxon>
        <taxon>Comamonadaceae</taxon>
        <taxon>Hydrogenophaga</taxon>
    </lineage>
</organism>
<dbReference type="InterPro" id="IPR051455">
    <property type="entry name" value="Bact_solute-bind_prot3"/>
</dbReference>
<comment type="similarity">
    <text evidence="1">Belongs to the bacterial solute-binding protein 3 family.</text>
</comment>
<feature type="chain" id="PRO_5009681541" description="Solute-binding protein family 3/N-terminal domain-containing protein" evidence="4">
    <location>
        <begin position="29"/>
        <end position="303"/>
    </location>
</feature>
<evidence type="ECO:0000256" key="3">
    <source>
        <dbReference type="ARBA" id="ARBA00022729"/>
    </source>
</evidence>
<sequence precursor="true">MPQPSLSVSLRTALTALAFVFSAGLAPAADAGPVIDQIRSQGRIVIAHRESSVPFSYVGPDKRPIGYAVDICRRLAAAVQAKLGLPGLQIDFLQVTPANRIDAIETGKAHLECGSTTNNAARREKVAFTIPHFITGARMLVKAGSGLERIDQPEIKRVAVTRNTTPLGAVRRIKAERGLRMEIVETEDHEKAIQMVERGEADAFVMDDVLLYGLASVRPDPAALKVVGRFMTTEPLAIMLPKGDAAFKKIVDDEMRRLIFSREIHGIYQQWFEQAIPPNNVPLNLPISYLLRDFWKFPTDQVP</sequence>
<evidence type="ECO:0000256" key="1">
    <source>
        <dbReference type="ARBA" id="ARBA00010333"/>
    </source>
</evidence>
<dbReference type="Pfam" id="PF00497">
    <property type="entry name" value="SBP_bac_3"/>
    <property type="match status" value="1"/>
</dbReference>
<gene>
    <name evidence="6" type="ORF">BN948_03953</name>
</gene>
<keyword evidence="2" id="KW-0813">Transport</keyword>
<feature type="domain" description="Solute-binding protein family 3/N-terminal" evidence="5">
    <location>
        <begin position="43"/>
        <end position="275"/>
    </location>
</feature>
<dbReference type="Proteomes" id="UP000028878">
    <property type="component" value="Unassembled WGS sequence"/>
</dbReference>
<dbReference type="PANTHER" id="PTHR30085:SF2">
    <property type="entry name" value="GLUTAMATE_ASPARTATE IMPORT SOLUTE-BINDING PROTEIN"/>
    <property type="match status" value="1"/>
</dbReference>
<keyword evidence="3 4" id="KW-0732">Signal</keyword>
<dbReference type="SUPFAM" id="SSF53850">
    <property type="entry name" value="Periplasmic binding protein-like II"/>
    <property type="match status" value="1"/>
</dbReference>
<evidence type="ECO:0000313" key="6">
    <source>
        <dbReference type="EMBL" id="CDN89514.1"/>
    </source>
</evidence>
<dbReference type="GO" id="GO:0006865">
    <property type="term" value="P:amino acid transport"/>
    <property type="evidence" value="ECO:0007669"/>
    <property type="project" value="TreeGrafter"/>
</dbReference>
<evidence type="ECO:0000256" key="4">
    <source>
        <dbReference type="SAM" id="SignalP"/>
    </source>
</evidence>
<dbReference type="Gene3D" id="3.40.190.10">
    <property type="entry name" value="Periplasmic binding protein-like II"/>
    <property type="match status" value="2"/>
</dbReference>
<dbReference type="AlphaFoldDB" id="A0A1L1PL67"/>